<accession>A0A6M1SQ15</accession>
<comment type="caution">
    <text evidence="2">The sequence shown here is derived from an EMBL/GenBank/DDBJ whole genome shotgun (WGS) entry which is preliminary data.</text>
</comment>
<reference evidence="2 3" key="2">
    <citation type="submission" date="2020-03" db="EMBL/GenBank/DDBJ databases">
        <title>Devosia chinhatensis sp. nov., isolated from a hexachlorocyclohexane (HCH) dump site in India.</title>
        <authorList>
            <person name="Kumar M."/>
            <person name="Lal R."/>
        </authorList>
    </citation>
    <scope>NUCLEOTIDE SEQUENCE [LARGE SCALE GENOMIC DNA]</scope>
    <source>
        <strain evidence="2 3">H239</strain>
    </source>
</reference>
<evidence type="ECO:0000259" key="1">
    <source>
        <dbReference type="SMART" id="SM00760"/>
    </source>
</evidence>
<dbReference type="SUPFAM" id="SSF48295">
    <property type="entry name" value="TrpR-like"/>
    <property type="match status" value="1"/>
</dbReference>
<dbReference type="CDD" id="cd06571">
    <property type="entry name" value="Bac_DnaA_C"/>
    <property type="match status" value="1"/>
</dbReference>
<keyword evidence="3" id="KW-1185">Reference proteome</keyword>
<organism evidence="2 3">
    <name type="scientific">Devosia aurantiaca</name>
    <dbReference type="NCBI Taxonomy" id="2714858"/>
    <lineage>
        <taxon>Bacteria</taxon>
        <taxon>Pseudomonadati</taxon>
        <taxon>Pseudomonadota</taxon>
        <taxon>Alphaproteobacteria</taxon>
        <taxon>Hyphomicrobiales</taxon>
        <taxon>Devosiaceae</taxon>
        <taxon>Devosia</taxon>
    </lineage>
</organism>
<dbReference type="GO" id="GO:0006270">
    <property type="term" value="P:DNA replication initiation"/>
    <property type="evidence" value="ECO:0007669"/>
    <property type="project" value="InterPro"/>
</dbReference>
<dbReference type="SMART" id="SM00760">
    <property type="entry name" value="Bac_DnaA_C"/>
    <property type="match status" value="1"/>
</dbReference>
<dbReference type="EMBL" id="JAALFG010000005">
    <property type="protein sequence ID" value="NGP19318.1"/>
    <property type="molecule type" value="Genomic_DNA"/>
</dbReference>
<dbReference type="PANTHER" id="PTHR30050">
    <property type="entry name" value="CHROMOSOMAL REPLICATION INITIATOR PROTEIN DNAA"/>
    <property type="match status" value="1"/>
</dbReference>
<dbReference type="Gene3D" id="1.10.1750.10">
    <property type="match status" value="1"/>
</dbReference>
<dbReference type="GO" id="GO:0005524">
    <property type="term" value="F:ATP binding"/>
    <property type="evidence" value="ECO:0007669"/>
    <property type="project" value="InterPro"/>
</dbReference>
<protein>
    <recommendedName>
        <fullName evidence="1">Chromosomal replication initiator DnaA C-terminal domain-containing protein</fullName>
    </recommendedName>
</protein>
<reference evidence="2 3" key="1">
    <citation type="submission" date="2020-02" db="EMBL/GenBank/DDBJ databases">
        <authorList>
            <person name="Khan S.A."/>
            <person name="Jeon C.O."/>
            <person name="Chun B.H."/>
        </authorList>
    </citation>
    <scope>NUCLEOTIDE SEQUENCE [LARGE SCALE GENOMIC DNA]</scope>
    <source>
        <strain evidence="2 3">H239</strain>
    </source>
</reference>
<evidence type="ECO:0000313" key="3">
    <source>
        <dbReference type="Proteomes" id="UP000474802"/>
    </source>
</evidence>
<evidence type="ECO:0000313" key="2">
    <source>
        <dbReference type="EMBL" id="NGP19318.1"/>
    </source>
</evidence>
<dbReference type="GO" id="GO:0006275">
    <property type="term" value="P:regulation of DNA replication"/>
    <property type="evidence" value="ECO:0007669"/>
    <property type="project" value="InterPro"/>
</dbReference>
<proteinExistence type="predicted"/>
<dbReference type="AlphaFoldDB" id="A0A6M1SQ15"/>
<dbReference type="GO" id="GO:0043565">
    <property type="term" value="F:sequence-specific DNA binding"/>
    <property type="evidence" value="ECO:0007669"/>
    <property type="project" value="InterPro"/>
</dbReference>
<feature type="domain" description="Chromosomal replication initiator DnaA C-terminal" evidence="1">
    <location>
        <begin position="135"/>
        <end position="203"/>
    </location>
</feature>
<dbReference type="Proteomes" id="UP000474802">
    <property type="component" value="Unassembled WGS sequence"/>
</dbReference>
<name>A0A6M1SQ15_9HYPH</name>
<dbReference type="InterPro" id="IPR013159">
    <property type="entry name" value="DnaA_C"/>
</dbReference>
<dbReference type="InterPro" id="IPR010921">
    <property type="entry name" value="Trp_repressor/repl_initiator"/>
</dbReference>
<gene>
    <name evidence="2" type="ORF">G5575_18230</name>
</gene>
<sequence>MTISVIGAGTNRAAYNKDSALVARRHQQVIDSFREGVCIDDIAAETEFSPKHVRAILTQTGEDVPGVVPGGTDRIWDLDDDARRIAFARRAQRGARKALGQRGRPPKTKPQLVAPVARAQVPQPVPAEVQTYRPDSSRIVAEVAAEHGVAVKDILGRFRDSKVVTARHEAIWRIRQETRLSFPQIGQKFSRDHSTIIHGYKQHERRMASEQRGDQQ</sequence>
<dbReference type="RefSeq" id="WP_164535565.1">
    <property type="nucleotide sequence ID" value="NZ_JAALFG010000005.1"/>
</dbReference>
<dbReference type="Pfam" id="PF08299">
    <property type="entry name" value="Bac_DnaA_C"/>
    <property type="match status" value="1"/>
</dbReference>
<dbReference type="PANTHER" id="PTHR30050:SF4">
    <property type="entry name" value="ATP-BINDING PROTEIN RV3427C IN INSERTION SEQUENCE-RELATED"/>
    <property type="match status" value="1"/>
</dbReference>